<organism evidence="3 4">
    <name type="scientific">Pseudocercospora fuligena</name>
    <dbReference type="NCBI Taxonomy" id="685502"/>
    <lineage>
        <taxon>Eukaryota</taxon>
        <taxon>Fungi</taxon>
        <taxon>Dikarya</taxon>
        <taxon>Ascomycota</taxon>
        <taxon>Pezizomycotina</taxon>
        <taxon>Dothideomycetes</taxon>
        <taxon>Dothideomycetidae</taxon>
        <taxon>Mycosphaerellales</taxon>
        <taxon>Mycosphaerellaceae</taxon>
        <taxon>Pseudocercospora</taxon>
    </lineage>
</organism>
<dbReference type="Proteomes" id="UP000660729">
    <property type="component" value="Unassembled WGS sequence"/>
</dbReference>
<dbReference type="Gene3D" id="2.60.120.10">
    <property type="entry name" value="Jelly Rolls"/>
    <property type="match status" value="1"/>
</dbReference>
<protein>
    <submittedName>
        <fullName evidence="3">Dimethlysulfonioproprionate lyase DddW</fullName>
    </submittedName>
</protein>
<dbReference type="InterPro" id="IPR011051">
    <property type="entry name" value="RmlC_Cupin_sf"/>
</dbReference>
<dbReference type="InterPro" id="IPR013096">
    <property type="entry name" value="Cupin_2"/>
</dbReference>
<evidence type="ECO:0000313" key="3">
    <source>
        <dbReference type="EMBL" id="KAF7192262.1"/>
    </source>
</evidence>
<accession>A0A8H6RKI7</accession>
<dbReference type="InterPro" id="IPR014710">
    <property type="entry name" value="RmlC-like_jellyroll"/>
</dbReference>
<dbReference type="AlphaFoldDB" id="A0A8H6RKI7"/>
<sequence>MGSVGDSKPAARGFVLHKSDIDAIPLENFSNNSKRATGGWKQIFSSPDTPTDGLNIGIAHFPPRTSTFESFEALHRHKQAEFYYILSGQALVKIDGVEYNVKPGAALYIPGDGEHGFWNTSETEELVFLWGFPCDGFRDVVYRFTGDKEEDQWSRSTNAA</sequence>
<evidence type="ECO:0000259" key="2">
    <source>
        <dbReference type="Pfam" id="PF07883"/>
    </source>
</evidence>
<comment type="caution">
    <text evidence="3">The sequence shown here is derived from an EMBL/GenBank/DDBJ whole genome shotgun (WGS) entry which is preliminary data.</text>
</comment>
<evidence type="ECO:0000256" key="1">
    <source>
        <dbReference type="ARBA" id="ARBA00022723"/>
    </source>
</evidence>
<dbReference type="SUPFAM" id="SSF51182">
    <property type="entry name" value="RmlC-like cupins"/>
    <property type="match status" value="1"/>
</dbReference>
<keyword evidence="3" id="KW-0456">Lyase</keyword>
<dbReference type="GO" id="GO:0046872">
    <property type="term" value="F:metal ion binding"/>
    <property type="evidence" value="ECO:0007669"/>
    <property type="project" value="UniProtKB-KW"/>
</dbReference>
<dbReference type="EMBL" id="JABCIY010000148">
    <property type="protein sequence ID" value="KAF7192262.1"/>
    <property type="molecule type" value="Genomic_DNA"/>
</dbReference>
<dbReference type="Pfam" id="PF07883">
    <property type="entry name" value="Cupin_2"/>
    <property type="match status" value="1"/>
</dbReference>
<dbReference type="PANTHER" id="PTHR35848">
    <property type="entry name" value="OXALATE-BINDING PROTEIN"/>
    <property type="match status" value="1"/>
</dbReference>
<keyword evidence="4" id="KW-1185">Reference proteome</keyword>
<dbReference type="PANTHER" id="PTHR35848:SF6">
    <property type="entry name" value="CUPIN TYPE-2 DOMAIN-CONTAINING PROTEIN"/>
    <property type="match status" value="1"/>
</dbReference>
<dbReference type="InterPro" id="IPR051610">
    <property type="entry name" value="GPI/OXD"/>
</dbReference>
<keyword evidence="1" id="KW-0479">Metal-binding</keyword>
<feature type="domain" description="Cupin type-2" evidence="2">
    <location>
        <begin position="61"/>
        <end position="130"/>
    </location>
</feature>
<dbReference type="GO" id="GO:0016829">
    <property type="term" value="F:lyase activity"/>
    <property type="evidence" value="ECO:0007669"/>
    <property type="project" value="UniProtKB-KW"/>
</dbReference>
<reference evidence="3" key="1">
    <citation type="submission" date="2020-04" db="EMBL/GenBank/DDBJ databases">
        <title>Draft genome resource of the tomato pathogen Pseudocercospora fuligena.</title>
        <authorList>
            <person name="Zaccaron A."/>
        </authorList>
    </citation>
    <scope>NUCLEOTIDE SEQUENCE</scope>
    <source>
        <strain evidence="3">PF001</strain>
    </source>
</reference>
<proteinExistence type="predicted"/>
<dbReference type="OrthoDB" id="445803at2759"/>
<gene>
    <name evidence="3" type="ORF">HII31_06294</name>
</gene>
<name>A0A8H6RKI7_9PEZI</name>
<evidence type="ECO:0000313" key="4">
    <source>
        <dbReference type="Proteomes" id="UP000660729"/>
    </source>
</evidence>